<dbReference type="AlphaFoldDB" id="A0A926EGH2"/>
<organism evidence="1 2">
    <name type="scientific">Zhenhengia yiwuensis</name>
    <dbReference type="NCBI Taxonomy" id="2763666"/>
    <lineage>
        <taxon>Bacteria</taxon>
        <taxon>Bacillati</taxon>
        <taxon>Bacillota</taxon>
        <taxon>Clostridia</taxon>
        <taxon>Lachnospirales</taxon>
        <taxon>Lachnospiraceae</taxon>
        <taxon>Zhenhengia</taxon>
    </lineage>
</organism>
<comment type="caution">
    <text evidence="1">The sequence shown here is derived from an EMBL/GenBank/DDBJ whole genome shotgun (WGS) entry which is preliminary data.</text>
</comment>
<accession>A0A926EGH2</accession>
<gene>
    <name evidence="1" type="ORF">H8718_14385</name>
</gene>
<dbReference type="EMBL" id="JACRSY010000026">
    <property type="protein sequence ID" value="MBC8580706.1"/>
    <property type="molecule type" value="Genomic_DNA"/>
</dbReference>
<name>A0A926EGH2_9FIRM</name>
<evidence type="ECO:0008006" key="3">
    <source>
        <dbReference type="Google" id="ProtNLM"/>
    </source>
</evidence>
<sequence length="59" mass="6858">MKKVCPKCNYENNEGDFYCSNCQAELRQHTDAHADITYYNISNMSSIGKEIYGIVQRVY</sequence>
<dbReference type="Proteomes" id="UP000655830">
    <property type="component" value="Unassembled WGS sequence"/>
</dbReference>
<dbReference type="RefSeq" id="WP_249333421.1">
    <property type="nucleotide sequence ID" value="NZ_JACRSY010000026.1"/>
</dbReference>
<keyword evidence="2" id="KW-1185">Reference proteome</keyword>
<reference evidence="1" key="1">
    <citation type="submission" date="2020-08" db="EMBL/GenBank/DDBJ databases">
        <title>Genome public.</title>
        <authorList>
            <person name="Liu C."/>
            <person name="Sun Q."/>
        </authorList>
    </citation>
    <scope>NUCLEOTIDE SEQUENCE</scope>
    <source>
        <strain evidence="1">NSJ-12</strain>
    </source>
</reference>
<protein>
    <recommendedName>
        <fullName evidence="3">Zinc-ribbon domain-containing protein</fullName>
    </recommendedName>
</protein>
<evidence type="ECO:0000313" key="1">
    <source>
        <dbReference type="EMBL" id="MBC8580706.1"/>
    </source>
</evidence>
<evidence type="ECO:0000313" key="2">
    <source>
        <dbReference type="Proteomes" id="UP000655830"/>
    </source>
</evidence>
<proteinExistence type="predicted"/>